<dbReference type="GO" id="GO:0008641">
    <property type="term" value="F:ubiquitin-like modifier activating enzyme activity"/>
    <property type="evidence" value="ECO:0007669"/>
    <property type="project" value="InterPro"/>
</dbReference>
<protein>
    <submittedName>
        <fullName evidence="3">Molybdopterin biosynthesis protein</fullName>
    </submittedName>
</protein>
<dbReference type="InterPro" id="IPR045886">
    <property type="entry name" value="ThiF/MoeB/HesA"/>
</dbReference>
<dbReference type="GO" id="GO:0008146">
    <property type="term" value="F:sulfotransferase activity"/>
    <property type="evidence" value="ECO:0007669"/>
    <property type="project" value="TreeGrafter"/>
</dbReference>
<dbReference type="InterPro" id="IPR035985">
    <property type="entry name" value="Ubiquitin-activating_enz"/>
</dbReference>
<dbReference type="InterPro" id="IPR000594">
    <property type="entry name" value="ThiF_NAD_FAD-bd"/>
</dbReference>
<accession>W7DH87</accession>
<proteinExistence type="inferred from homology"/>
<dbReference type="AlphaFoldDB" id="W7DH87"/>
<dbReference type="PANTHER" id="PTHR10953:SF102">
    <property type="entry name" value="ADENYLYLTRANSFERASE AND SULFURTRANSFERASE MOCS3"/>
    <property type="match status" value="1"/>
</dbReference>
<keyword evidence="4" id="KW-1185">Reference proteome</keyword>
<gene>
    <name evidence="3" type="ORF">PRIP_00944</name>
</gene>
<comment type="similarity">
    <text evidence="1">Belongs to the HesA/MoeB/ThiF family.</text>
</comment>
<evidence type="ECO:0000259" key="2">
    <source>
        <dbReference type="Pfam" id="PF00899"/>
    </source>
</evidence>
<dbReference type="Pfam" id="PF00899">
    <property type="entry name" value="ThiF"/>
    <property type="match status" value="1"/>
</dbReference>
<dbReference type="FunFam" id="3.40.50.720:FF:000080">
    <property type="entry name" value="Thiazole biosynthesis adenylyltransferase ThiF"/>
    <property type="match status" value="1"/>
</dbReference>
<comment type="caution">
    <text evidence="3">The sequence shown here is derived from an EMBL/GenBank/DDBJ whole genome shotgun (WGS) entry which is preliminary data.</text>
</comment>
<dbReference type="GO" id="GO:0005829">
    <property type="term" value="C:cytosol"/>
    <property type="evidence" value="ECO:0007669"/>
    <property type="project" value="TreeGrafter"/>
</dbReference>
<organism evidence="3 4">
    <name type="scientific">Listeria riparia FSL S10-1204</name>
    <dbReference type="NCBI Taxonomy" id="1265816"/>
    <lineage>
        <taxon>Bacteria</taxon>
        <taxon>Bacillati</taxon>
        <taxon>Bacillota</taxon>
        <taxon>Bacilli</taxon>
        <taxon>Bacillales</taxon>
        <taxon>Listeriaceae</taxon>
        <taxon>Listeria</taxon>
    </lineage>
</organism>
<dbReference type="GO" id="GO:0016779">
    <property type="term" value="F:nucleotidyltransferase activity"/>
    <property type="evidence" value="ECO:0007669"/>
    <property type="project" value="TreeGrafter"/>
</dbReference>
<dbReference type="SUPFAM" id="SSF69572">
    <property type="entry name" value="Activating enzymes of the ubiquitin-like proteins"/>
    <property type="match status" value="1"/>
</dbReference>
<sequence>MFQIERYDRQMRVAQIGAAGQERLNKSTVLIVGVGAIGTYAAEIATRMGIGRLILVDRDFVELSNLQRQTLFTEQDAAHKEAKAWAAAKALRAINQDIRIDFLVDDANATSLLPFVGEVDAVLDCTDNFATRRFLNRWCLEQNVPWIFASCAGTFANVMPIIPGETACLHCLMEKMPLFNETSCDIIGVHGALIPMLAGLQVSLLTKLLIGEQHLARYYQLDNWDMTFQAFHVKRNPDCAVCVHHDYGDTTFSRQPVLLCGRDTVQFQIGAALDFDALQQVLVKQQISCNTNRFVLTFSFDGFDFTVFQNGRVLVHGTDDLVLAKKQYQHFFNEV</sequence>
<reference evidence="3 4" key="1">
    <citation type="journal article" date="2014" name="Int. J. Syst. Evol. Microbiol.">
        <title>Listeria floridensis sp. nov., Listeria aquatica sp. nov., Listeria cornellensis sp. nov., Listeria riparia sp. nov. and Listeria grandensis sp. nov., from agricultural and natural environments.</title>
        <authorList>
            <person name="den Bakker H.C."/>
            <person name="Warchocki S."/>
            <person name="Wright E.M."/>
            <person name="Allred A.F."/>
            <person name="Ahlstrom C."/>
            <person name="Manuel C.S."/>
            <person name="Stasiewicz M.J."/>
            <person name="Burrell A."/>
            <person name="Roof S."/>
            <person name="Strawn L."/>
            <person name="Fortes E.D."/>
            <person name="Nightingale K.K."/>
            <person name="Kephart D."/>
            <person name="Wiedmann M."/>
        </authorList>
    </citation>
    <scope>NUCLEOTIDE SEQUENCE [LARGE SCALE GENOMIC DNA]</scope>
    <source>
        <strain evidence="3 4">FSL S10-1204</strain>
    </source>
</reference>
<dbReference type="GO" id="GO:0004792">
    <property type="term" value="F:thiosulfate-cyanide sulfurtransferase activity"/>
    <property type="evidence" value="ECO:0007669"/>
    <property type="project" value="TreeGrafter"/>
</dbReference>
<evidence type="ECO:0000313" key="4">
    <source>
        <dbReference type="Proteomes" id="UP000019248"/>
    </source>
</evidence>
<dbReference type="PANTHER" id="PTHR10953">
    <property type="entry name" value="UBIQUITIN-ACTIVATING ENZYME E1"/>
    <property type="match status" value="1"/>
</dbReference>
<dbReference type="Gene3D" id="3.40.50.720">
    <property type="entry name" value="NAD(P)-binding Rossmann-like Domain"/>
    <property type="match status" value="1"/>
</dbReference>
<evidence type="ECO:0000256" key="1">
    <source>
        <dbReference type="ARBA" id="ARBA00009919"/>
    </source>
</evidence>
<dbReference type="EMBL" id="AODL01000002">
    <property type="protein sequence ID" value="EUJ46851.1"/>
    <property type="molecule type" value="Genomic_DNA"/>
</dbReference>
<dbReference type="PATRIC" id="fig|1265816.5.peg.182"/>
<dbReference type="Proteomes" id="UP000019248">
    <property type="component" value="Unassembled WGS sequence"/>
</dbReference>
<evidence type="ECO:0000313" key="3">
    <source>
        <dbReference type="EMBL" id="EUJ46851.1"/>
    </source>
</evidence>
<feature type="domain" description="THIF-type NAD/FAD binding fold" evidence="2">
    <location>
        <begin position="7"/>
        <end position="240"/>
    </location>
</feature>
<dbReference type="CDD" id="cd00757">
    <property type="entry name" value="ThiF_MoeB_HesA_family"/>
    <property type="match status" value="1"/>
</dbReference>
<name>W7DH87_9LIST</name>